<dbReference type="PIRSF" id="PIRSF006078">
    <property type="entry name" value="GlxK"/>
    <property type="match status" value="1"/>
</dbReference>
<sequence>MRSHKVIVAPDSFKGTLSALAAAEAIGAGWSAARPDDNVMLLPQADGGEGSLDAIERAVAGAVRRSAGLVTGPDGRPTPGEWIELPGGVAVVELAQACGLPLMARLDALRASTRGMGEVILAALKSGATSLVIALGGSASTDAGTGALTALGLRLLNSGGQELPGGGGALANLSRVDSSALLSPPSGGVTLLTDVKTPLLGPQGCAAVFGPQKGASRDDVRALDSALSLLHGLVGGNADEPGAGAAGGTAYGFTALWGGRVVSGADHLATLTGLDSALESADALVTGEGTFDAQSLGGKVVGTLVERAKRHGVTPFIIAGQVTLKSDVWATSLTELSGSTAAAMGETARWLREAGVAAANEFSRRAGH</sequence>
<evidence type="ECO:0000256" key="3">
    <source>
        <dbReference type="ARBA" id="ARBA00022777"/>
    </source>
</evidence>
<dbReference type="GO" id="GO:0031388">
    <property type="term" value="P:organic acid phosphorylation"/>
    <property type="evidence" value="ECO:0007669"/>
    <property type="project" value="InterPro"/>
</dbReference>
<comment type="similarity">
    <text evidence="1">Belongs to the glycerate kinase type-1 family.</text>
</comment>
<proteinExistence type="inferred from homology"/>
<dbReference type="NCBIfam" id="TIGR00045">
    <property type="entry name" value="glycerate kinase"/>
    <property type="match status" value="1"/>
</dbReference>
<dbReference type="InterPro" id="IPR036129">
    <property type="entry name" value="Glycerate_kinase_sf"/>
</dbReference>
<dbReference type="EMBL" id="CAEZTD010000036">
    <property type="protein sequence ID" value="CAB4559500.1"/>
    <property type="molecule type" value="Genomic_DNA"/>
</dbReference>
<dbReference type="PANTHER" id="PTHR21599:SF0">
    <property type="entry name" value="GLYCERATE KINASE"/>
    <property type="match status" value="1"/>
</dbReference>
<keyword evidence="3" id="KW-0418">Kinase</keyword>
<reference evidence="4" key="1">
    <citation type="submission" date="2020-05" db="EMBL/GenBank/DDBJ databases">
        <authorList>
            <person name="Chiriac C."/>
            <person name="Salcher M."/>
            <person name="Ghai R."/>
            <person name="Kavagutti S V."/>
        </authorList>
    </citation>
    <scope>NUCLEOTIDE SEQUENCE</scope>
</reference>
<dbReference type="InterPro" id="IPR018197">
    <property type="entry name" value="Glycerate_kinase_RE-like"/>
</dbReference>
<protein>
    <submittedName>
        <fullName evidence="4">Unannotated protein</fullName>
    </submittedName>
</protein>
<name>A0A6J6D6C4_9ZZZZ</name>
<organism evidence="4">
    <name type="scientific">freshwater metagenome</name>
    <dbReference type="NCBI Taxonomy" id="449393"/>
    <lineage>
        <taxon>unclassified sequences</taxon>
        <taxon>metagenomes</taxon>
        <taxon>ecological metagenomes</taxon>
    </lineage>
</organism>
<evidence type="ECO:0000313" key="4">
    <source>
        <dbReference type="EMBL" id="CAB4559500.1"/>
    </source>
</evidence>
<dbReference type="SUPFAM" id="SSF110738">
    <property type="entry name" value="Glycerate kinase I"/>
    <property type="match status" value="1"/>
</dbReference>
<dbReference type="Pfam" id="PF02595">
    <property type="entry name" value="Gly_kinase"/>
    <property type="match status" value="1"/>
</dbReference>
<dbReference type="AlphaFoldDB" id="A0A6J6D6C4"/>
<dbReference type="PANTHER" id="PTHR21599">
    <property type="entry name" value="GLYCERATE KINASE"/>
    <property type="match status" value="1"/>
</dbReference>
<keyword evidence="2" id="KW-0808">Transferase</keyword>
<dbReference type="Gene3D" id="3.90.1510.10">
    <property type="entry name" value="Glycerate kinase, domain 2"/>
    <property type="match status" value="1"/>
</dbReference>
<accession>A0A6J6D6C4</accession>
<dbReference type="InterPro" id="IPR018193">
    <property type="entry name" value="Glyc_kinase_flavodox-like_fold"/>
</dbReference>
<gene>
    <name evidence="4" type="ORF">UFOPK1591_00632</name>
</gene>
<dbReference type="InterPro" id="IPR004381">
    <property type="entry name" value="Glycerate_kinase"/>
</dbReference>
<dbReference type="Gene3D" id="3.40.50.10350">
    <property type="entry name" value="Glycerate kinase, domain 1"/>
    <property type="match status" value="1"/>
</dbReference>
<evidence type="ECO:0000256" key="1">
    <source>
        <dbReference type="ARBA" id="ARBA00006284"/>
    </source>
</evidence>
<evidence type="ECO:0000256" key="2">
    <source>
        <dbReference type="ARBA" id="ARBA00022679"/>
    </source>
</evidence>
<dbReference type="GO" id="GO:0008887">
    <property type="term" value="F:glycerate kinase activity"/>
    <property type="evidence" value="ECO:0007669"/>
    <property type="project" value="InterPro"/>
</dbReference>